<name>A0AAD1UHJ9_EUPCR</name>
<dbReference type="Proteomes" id="UP001295684">
    <property type="component" value="Unassembled WGS sequence"/>
</dbReference>
<organism evidence="1 2">
    <name type="scientific">Euplotes crassus</name>
    <dbReference type="NCBI Taxonomy" id="5936"/>
    <lineage>
        <taxon>Eukaryota</taxon>
        <taxon>Sar</taxon>
        <taxon>Alveolata</taxon>
        <taxon>Ciliophora</taxon>
        <taxon>Intramacronucleata</taxon>
        <taxon>Spirotrichea</taxon>
        <taxon>Hypotrichia</taxon>
        <taxon>Euplotida</taxon>
        <taxon>Euplotidae</taxon>
        <taxon>Moneuplotes</taxon>
    </lineage>
</organism>
<comment type="caution">
    <text evidence="1">The sequence shown here is derived from an EMBL/GenBank/DDBJ whole genome shotgun (WGS) entry which is preliminary data.</text>
</comment>
<dbReference type="EMBL" id="CAMPGE010009198">
    <property type="protein sequence ID" value="CAI2368071.1"/>
    <property type="molecule type" value="Genomic_DNA"/>
</dbReference>
<protein>
    <submittedName>
        <fullName evidence="1">Uncharacterized protein</fullName>
    </submittedName>
</protein>
<sequence>MTEKLQKYRDQGYEEEMEAPYDPYNLSKRELYQISKPLFDQLLLDLRYSSHMSFIKSIEKRLPDCQRIDIRYFPCDDKEVVSFLQSYFPRSVKWLNFNYGSELRYFLDYYIGALLSVSDQVTGGLFLYNFEVSRENLIKFLTKNKTKKILVLNNCKLLLDKAPNFRDKLDGTCIEVLDLSGCGDAGHGDWRHNPRDFENLIKGLSKSSDFKASLKKICMLRSRMRDTQMRSILDTHGFKNTEISNEIQEYY</sequence>
<proteinExistence type="predicted"/>
<gene>
    <name evidence="1" type="ORF">ECRASSUSDP1_LOCUS9360</name>
</gene>
<evidence type="ECO:0000313" key="1">
    <source>
        <dbReference type="EMBL" id="CAI2368071.1"/>
    </source>
</evidence>
<dbReference type="AlphaFoldDB" id="A0AAD1UHJ9"/>
<accession>A0AAD1UHJ9</accession>
<reference evidence="1" key="1">
    <citation type="submission" date="2023-07" db="EMBL/GenBank/DDBJ databases">
        <authorList>
            <consortium name="AG Swart"/>
            <person name="Singh M."/>
            <person name="Singh A."/>
            <person name="Seah K."/>
            <person name="Emmerich C."/>
        </authorList>
    </citation>
    <scope>NUCLEOTIDE SEQUENCE</scope>
    <source>
        <strain evidence="1">DP1</strain>
    </source>
</reference>
<keyword evidence="2" id="KW-1185">Reference proteome</keyword>
<evidence type="ECO:0000313" key="2">
    <source>
        <dbReference type="Proteomes" id="UP001295684"/>
    </source>
</evidence>